<protein>
    <recommendedName>
        <fullName evidence="4">AzlD domain-containing protein</fullName>
    </recommendedName>
</protein>
<dbReference type="InterPro" id="IPR008407">
    <property type="entry name" value="Brnchd-chn_aa_trnsp_AzlD"/>
</dbReference>
<feature type="transmembrane region" description="Helical" evidence="1">
    <location>
        <begin position="86"/>
        <end position="103"/>
    </location>
</feature>
<proteinExistence type="predicted"/>
<organism evidence="2 3">
    <name type="scientific">Aristophania vespae</name>
    <dbReference type="NCBI Taxonomy" id="2697033"/>
    <lineage>
        <taxon>Bacteria</taxon>
        <taxon>Pseudomonadati</taxon>
        <taxon>Pseudomonadota</taxon>
        <taxon>Alphaproteobacteria</taxon>
        <taxon>Acetobacterales</taxon>
        <taxon>Acetobacteraceae</taxon>
        <taxon>Aristophania</taxon>
    </lineage>
</organism>
<feature type="transmembrane region" description="Helical" evidence="1">
    <location>
        <begin position="66"/>
        <end position="81"/>
    </location>
</feature>
<keyword evidence="3" id="KW-1185">Reference proteome</keyword>
<dbReference type="KEGG" id="bomb:GT348_05040"/>
<keyword evidence="1" id="KW-1133">Transmembrane helix</keyword>
<keyword evidence="1" id="KW-0472">Membrane</keyword>
<evidence type="ECO:0000256" key="1">
    <source>
        <dbReference type="SAM" id="Phobius"/>
    </source>
</evidence>
<name>A0A6P1NBG4_9PROT</name>
<feature type="transmembrane region" description="Helical" evidence="1">
    <location>
        <begin position="39"/>
        <end position="60"/>
    </location>
</feature>
<dbReference type="Pfam" id="PF05437">
    <property type="entry name" value="AzlD"/>
    <property type="match status" value="1"/>
</dbReference>
<evidence type="ECO:0000313" key="3">
    <source>
        <dbReference type="Proteomes" id="UP000463975"/>
    </source>
</evidence>
<dbReference type="RefSeq" id="WP_160618782.1">
    <property type="nucleotide sequence ID" value="NZ_CP047652.1"/>
</dbReference>
<evidence type="ECO:0000313" key="2">
    <source>
        <dbReference type="EMBL" id="QHI95706.1"/>
    </source>
</evidence>
<dbReference type="Proteomes" id="UP000463975">
    <property type="component" value="Chromosome"/>
</dbReference>
<dbReference type="AlphaFoldDB" id="A0A6P1NBG4"/>
<sequence>MNYHLTWLIIISSVIALLLRAAPLIMLADKKFSPIVQNWLSFIPSTIISALILSEISGHFQSTKDAVSMIIATALSFIICYKSRSLFLTVIAGMSAYFVALTIL</sequence>
<reference evidence="2 3" key="1">
    <citation type="submission" date="2020-01" db="EMBL/GenBank/DDBJ databases">
        <title>Genome sequencing of strain KACC 21507.</title>
        <authorList>
            <person name="Heo J."/>
            <person name="Kim S.-J."/>
            <person name="Kim J.-S."/>
            <person name="Hong S.-B."/>
            <person name="Kwon S.-W."/>
        </authorList>
    </citation>
    <scope>NUCLEOTIDE SEQUENCE [LARGE SCALE GENOMIC DNA]</scope>
    <source>
        <strain evidence="2 3">KACC 21507</strain>
    </source>
</reference>
<accession>A0A6P1NBG4</accession>
<feature type="transmembrane region" description="Helical" evidence="1">
    <location>
        <begin position="6"/>
        <end position="27"/>
    </location>
</feature>
<keyword evidence="1" id="KW-0812">Transmembrane</keyword>
<evidence type="ECO:0008006" key="4">
    <source>
        <dbReference type="Google" id="ProtNLM"/>
    </source>
</evidence>
<dbReference type="EMBL" id="CP047652">
    <property type="protein sequence ID" value="QHI95706.1"/>
    <property type="molecule type" value="Genomic_DNA"/>
</dbReference>
<gene>
    <name evidence="2" type="ORF">GT348_05040</name>
</gene>